<dbReference type="InterPro" id="IPR025563">
    <property type="entry name" value="DUF4286"/>
</dbReference>
<sequence>MILYSVTVNIDTDVENEWLDWMKSEHIPDVMATGMFVEYKFYRLLHETEDGGVNYSVQYFAESIDRIEQYQTEFATKLQEEVKKRYDGKYVVFRSLLETV</sequence>
<comment type="caution">
    <text evidence="1">The sequence shown here is derived from an EMBL/GenBank/DDBJ whole genome shotgun (WGS) entry which is preliminary data.</text>
</comment>
<evidence type="ECO:0000313" key="1">
    <source>
        <dbReference type="EMBL" id="MBS9523320.1"/>
    </source>
</evidence>
<gene>
    <name evidence="1" type="ORF">KI659_04740</name>
</gene>
<dbReference type="Proteomes" id="UP001319104">
    <property type="component" value="Unassembled WGS sequence"/>
</dbReference>
<accession>A0AAP2CIQ9</accession>
<dbReference type="AlphaFoldDB" id="A0AAP2CIQ9"/>
<dbReference type="EMBL" id="JAHCMY010000002">
    <property type="protein sequence ID" value="MBS9523320.1"/>
    <property type="molecule type" value="Genomic_DNA"/>
</dbReference>
<dbReference type="RefSeq" id="WP_213944217.1">
    <property type="nucleotide sequence ID" value="NZ_JAHCMY010000002.1"/>
</dbReference>
<evidence type="ECO:0000313" key="2">
    <source>
        <dbReference type="Proteomes" id="UP001319104"/>
    </source>
</evidence>
<keyword evidence="2" id="KW-1185">Reference proteome</keyword>
<name>A0AAP2CIQ9_9BACT</name>
<proteinExistence type="predicted"/>
<protein>
    <submittedName>
        <fullName evidence="1">DUF4286 family protein</fullName>
    </submittedName>
</protein>
<reference evidence="1 2" key="1">
    <citation type="submission" date="2021-05" db="EMBL/GenBank/DDBJ databases">
        <authorList>
            <person name="Zhang Z.D."/>
            <person name="Osman G."/>
        </authorList>
    </citation>
    <scope>NUCLEOTIDE SEQUENCE [LARGE SCALE GENOMIC DNA]</scope>
    <source>
        <strain evidence="1 2">KCTC 32217</strain>
    </source>
</reference>
<organism evidence="1 2">
    <name type="scientific">Litoribacter ruber</name>
    <dbReference type="NCBI Taxonomy" id="702568"/>
    <lineage>
        <taxon>Bacteria</taxon>
        <taxon>Pseudomonadati</taxon>
        <taxon>Bacteroidota</taxon>
        <taxon>Cytophagia</taxon>
        <taxon>Cytophagales</taxon>
        <taxon>Cyclobacteriaceae</taxon>
        <taxon>Litoribacter</taxon>
    </lineage>
</organism>
<dbReference type="Pfam" id="PF14114">
    <property type="entry name" value="DUF4286"/>
    <property type="match status" value="1"/>
</dbReference>